<organism evidence="2 3">
    <name type="scientific">Alkalimarinus sediminis</name>
    <dbReference type="NCBI Taxonomy" id="1632866"/>
    <lineage>
        <taxon>Bacteria</taxon>
        <taxon>Pseudomonadati</taxon>
        <taxon>Pseudomonadota</taxon>
        <taxon>Gammaproteobacteria</taxon>
        <taxon>Alteromonadales</taxon>
        <taxon>Alteromonadaceae</taxon>
        <taxon>Alkalimarinus</taxon>
    </lineage>
</organism>
<keyword evidence="3" id="KW-1185">Reference proteome</keyword>
<dbReference type="RefSeq" id="WP_251809466.1">
    <property type="nucleotide sequence ID" value="NZ_CP101527.1"/>
</dbReference>
<feature type="signal peptide" evidence="1">
    <location>
        <begin position="1"/>
        <end position="18"/>
    </location>
</feature>
<dbReference type="EMBL" id="CP101527">
    <property type="protein sequence ID" value="UZW73324.1"/>
    <property type="molecule type" value="Genomic_DNA"/>
</dbReference>
<proteinExistence type="predicted"/>
<protein>
    <submittedName>
        <fullName evidence="2">Uncharacterized protein</fullName>
    </submittedName>
</protein>
<gene>
    <name evidence="2" type="ORF">NNL22_09680</name>
</gene>
<dbReference type="AlphaFoldDB" id="A0A9E8KN39"/>
<sequence length="298" mass="33335">MALITFLGWAFLPEVALAASEQADKEQAADHFVIESAKASKQWAFFLPFHVVDLEIPQFGVKANGADMAKSATMYFTSGLKWTADNDLWVEYQGWYGEYGIEEGRSVVDNASGQQLIDLTLVKYDINYNAGVVIAGSAEIQMRQTIQALRVGYPFYQHQGFFLEGTTGLRYYQQRITIDAYLDIAANGGISITRYPLIGEPETITGVFDYNDSVSGSIVKSQKWAELTLGSQLGYRHGRHSAILSYSFGTEKSSRSEVNYRYDVEKYYGALGYRADVLYPDGVKVYQTGLLMTLGYKF</sequence>
<evidence type="ECO:0000313" key="3">
    <source>
        <dbReference type="Proteomes" id="UP001164472"/>
    </source>
</evidence>
<keyword evidence="1" id="KW-0732">Signal</keyword>
<evidence type="ECO:0000313" key="2">
    <source>
        <dbReference type="EMBL" id="UZW73324.1"/>
    </source>
</evidence>
<evidence type="ECO:0000256" key="1">
    <source>
        <dbReference type="SAM" id="SignalP"/>
    </source>
</evidence>
<dbReference type="KEGG" id="asem:NNL22_09680"/>
<reference evidence="2" key="1">
    <citation type="submission" date="2022-07" db="EMBL/GenBank/DDBJ databases">
        <title>Alkalimarinus sp. nov., isolated from gut of a Alitta virens.</title>
        <authorList>
            <person name="Yang A.I."/>
            <person name="Shin N.-R."/>
        </authorList>
    </citation>
    <scope>NUCLEOTIDE SEQUENCE</scope>
    <source>
        <strain evidence="2">FA028</strain>
    </source>
</reference>
<feature type="chain" id="PRO_5038616171" evidence="1">
    <location>
        <begin position="19"/>
        <end position="298"/>
    </location>
</feature>
<name>A0A9E8KN39_9ALTE</name>
<accession>A0A9E8KN39</accession>
<dbReference type="Proteomes" id="UP001164472">
    <property type="component" value="Chromosome"/>
</dbReference>